<reference evidence="1 2" key="1">
    <citation type="journal article" date="2023" name="Mol. Ecol. Resour.">
        <title>Chromosome-level genome assembly of a triploid poplar Populus alba 'Berolinensis'.</title>
        <authorList>
            <person name="Chen S."/>
            <person name="Yu Y."/>
            <person name="Wang X."/>
            <person name="Wang S."/>
            <person name="Zhang T."/>
            <person name="Zhou Y."/>
            <person name="He R."/>
            <person name="Meng N."/>
            <person name="Wang Y."/>
            <person name="Liu W."/>
            <person name="Liu Z."/>
            <person name="Liu J."/>
            <person name="Guo Q."/>
            <person name="Huang H."/>
            <person name="Sederoff R.R."/>
            <person name="Wang G."/>
            <person name="Qu G."/>
            <person name="Chen S."/>
        </authorList>
    </citation>
    <scope>NUCLEOTIDE SEQUENCE [LARGE SCALE GENOMIC DNA]</scope>
    <source>
        <strain evidence="1">SC-2020</strain>
    </source>
</reference>
<comment type="caution">
    <text evidence="1">The sequence shown here is derived from an EMBL/GenBank/DDBJ whole genome shotgun (WGS) entry which is preliminary data.</text>
</comment>
<dbReference type="AlphaFoldDB" id="A0AAD6WE20"/>
<gene>
    <name evidence="1" type="ORF">NC653_000079</name>
</gene>
<keyword evidence="2" id="KW-1185">Reference proteome</keyword>
<evidence type="ECO:0000313" key="2">
    <source>
        <dbReference type="Proteomes" id="UP001164929"/>
    </source>
</evidence>
<name>A0AAD6WE20_9ROSI</name>
<accession>A0AAD6WE20</accession>
<dbReference type="Proteomes" id="UP001164929">
    <property type="component" value="Chromosome 1"/>
</dbReference>
<protein>
    <submittedName>
        <fullName evidence="1">Uncharacterized protein</fullName>
    </submittedName>
</protein>
<dbReference type="EMBL" id="JAQIZT010000001">
    <property type="protein sequence ID" value="KAJ7009305.1"/>
    <property type="molecule type" value="Genomic_DNA"/>
</dbReference>
<proteinExistence type="predicted"/>
<organism evidence="1 2">
    <name type="scientific">Populus alba x Populus x berolinensis</name>
    <dbReference type="NCBI Taxonomy" id="444605"/>
    <lineage>
        <taxon>Eukaryota</taxon>
        <taxon>Viridiplantae</taxon>
        <taxon>Streptophyta</taxon>
        <taxon>Embryophyta</taxon>
        <taxon>Tracheophyta</taxon>
        <taxon>Spermatophyta</taxon>
        <taxon>Magnoliopsida</taxon>
        <taxon>eudicotyledons</taxon>
        <taxon>Gunneridae</taxon>
        <taxon>Pentapetalae</taxon>
        <taxon>rosids</taxon>
        <taxon>fabids</taxon>
        <taxon>Malpighiales</taxon>
        <taxon>Salicaceae</taxon>
        <taxon>Saliceae</taxon>
        <taxon>Populus</taxon>
    </lineage>
</organism>
<evidence type="ECO:0000313" key="1">
    <source>
        <dbReference type="EMBL" id="KAJ7009305.1"/>
    </source>
</evidence>
<sequence length="84" mass="9620">MARDVIPEAEALDILNVKNPLMLSFFSCYYYVIVLKFADEVEVNLSAGVTGWHRDCRTLNSSERQNKSLAEKNPQNLICWLKKA</sequence>